<dbReference type="RefSeq" id="WP_345101189.1">
    <property type="nucleotide sequence ID" value="NZ_BAABCV010000002.1"/>
</dbReference>
<dbReference type="EMBL" id="BAABCV010000002">
    <property type="protein sequence ID" value="GAA4089270.1"/>
    <property type="molecule type" value="Genomic_DNA"/>
</dbReference>
<keyword evidence="2" id="KW-1185">Reference proteome</keyword>
<dbReference type="SUPFAM" id="SSF69304">
    <property type="entry name" value="Tricorn protease N-terminal domain"/>
    <property type="match status" value="1"/>
</dbReference>
<evidence type="ECO:0000313" key="2">
    <source>
        <dbReference type="Proteomes" id="UP001500841"/>
    </source>
</evidence>
<dbReference type="Proteomes" id="UP001500841">
    <property type="component" value="Unassembled WGS sequence"/>
</dbReference>
<name>A0ABP7WIQ7_9SPHI</name>
<dbReference type="NCBIfam" id="TIGR04131">
    <property type="entry name" value="Bac_Flav_CTERM"/>
    <property type="match status" value="1"/>
</dbReference>
<sequence>MGVFFSSHLFAQSFYVVNPVGVISRLTLKNSTYTQQIITNPCLSEFRTVYSIAIYKNYFYYFDFNGLIRATIVGNELTNCENLGKGYVGGEALTVDQNGILYVANGYNLYKIDLAAKSQIKIGTMPYSGGDLLFYKDELYMASYGGIVKVNLADPSQSRIVIPEARNASGLVSAAYSGSKNKVYALVGVTAVEIDLDNYKVVSQPIEIDVDVVDGASAVEDGEFLKIQIDSIRQYPDCPYTGKGTIEVICENKLPDYTFELNGVTNNTGIFTGLSPGTFQIKVRSSAEEKDTVITVPRFMRLKPPINITTSDDLCVAPGQITLTTDAANDTSYSIKYNNAIYSVNHSYTNLKAGNHQFIVLNKAGCEIDTINVLLHKCAIQLDGADVQQECNLIFKGSVQIKTKATAVYTYKLGDTTNQTGIFNGLDKGNYKVTITSADDTTQMDVIIPDYAALSPVISYNATKANCETTGSVKFNLTGDATGYTIKLDGQVYPFLHEFKLYGGTYSFTVIKPDGCLLNLYTVTITSEACDDLFLPNTFTPNGDGINDIFKLEAGDTPDNFKFRIYNRYGVLVFSSVNSHVGWDGKSKGKPVPVGVYYWTATYVDNGRRSLEKSGYVTLIR</sequence>
<organism evidence="1 2">
    <name type="scientific">Mucilaginibacter panaciglaebae</name>
    <dbReference type="NCBI Taxonomy" id="502331"/>
    <lineage>
        <taxon>Bacteria</taxon>
        <taxon>Pseudomonadati</taxon>
        <taxon>Bacteroidota</taxon>
        <taxon>Sphingobacteriia</taxon>
        <taxon>Sphingobacteriales</taxon>
        <taxon>Sphingobacteriaceae</taxon>
        <taxon>Mucilaginibacter</taxon>
    </lineage>
</organism>
<comment type="caution">
    <text evidence="1">The sequence shown here is derived from an EMBL/GenBank/DDBJ whole genome shotgun (WGS) entry which is preliminary data.</text>
</comment>
<protein>
    <recommendedName>
        <fullName evidence="3">Gliding motility-associated-like protein</fullName>
    </recommendedName>
</protein>
<gene>
    <name evidence="1" type="ORF">GCM10022392_08270</name>
</gene>
<evidence type="ECO:0000313" key="1">
    <source>
        <dbReference type="EMBL" id="GAA4089270.1"/>
    </source>
</evidence>
<reference evidence="2" key="1">
    <citation type="journal article" date="2019" name="Int. J. Syst. Evol. Microbiol.">
        <title>The Global Catalogue of Microorganisms (GCM) 10K type strain sequencing project: providing services to taxonomists for standard genome sequencing and annotation.</title>
        <authorList>
            <consortium name="The Broad Institute Genomics Platform"/>
            <consortium name="The Broad Institute Genome Sequencing Center for Infectious Disease"/>
            <person name="Wu L."/>
            <person name="Ma J."/>
        </authorList>
    </citation>
    <scope>NUCLEOTIDE SEQUENCE [LARGE SCALE GENOMIC DNA]</scope>
    <source>
        <strain evidence="2">JCM 17085</strain>
    </source>
</reference>
<dbReference type="InterPro" id="IPR026341">
    <property type="entry name" value="T9SS_type_B"/>
</dbReference>
<evidence type="ECO:0008006" key="3">
    <source>
        <dbReference type="Google" id="ProtNLM"/>
    </source>
</evidence>
<accession>A0ABP7WIQ7</accession>
<proteinExistence type="predicted"/>
<dbReference type="Pfam" id="PF13585">
    <property type="entry name" value="CHU_C"/>
    <property type="match status" value="1"/>
</dbReference>